<dbReference type="Gene3D" id="1.10.1740.10">
    <property type="match status" value="1"/>
</dbReference>
<dbReference type="NCBIfam" id="TIGR02937">
    <property type="entry name" value="sigma70-ECF"/>
    <property type="match status" value="1"/>
</dbReference>
<keyword evidence="4" id="KW-0238">DNA-binding</keyword>
<dbReference type="Proteomes" id="UP001595956">
    <property type="component" value="Unassembled WGS sequence"/>
</dbReference>
<comment type="similarity">
    <text evidence="1">Belongs to the sigma-70 factor family. ECF subfamily.</text>
</comment>
<dbReference type="InterPro" id="IPR013249">
    <property type="entry name" value="RNA_pol_sigma70_r4_t2"/>
</dbReference>
<feature type="compositionally biased region" description="Basic and acidic residues" evidence="6">
    <location>
        <begin position="140"/>
        <end position="159"/>
    </location>
</feature>
<dbReference type="InterPro" id="IPR036388">
    <property type="entry name" value="WH-like_DNA-bd_sf"/>
</dbReference>
<name>A0ABW0MZ06_9ACTN</name>
<keyword evidence="10" id="KW-1185">Reference proteome</keyword>
<evidence type="ECO:0000313" key="10">
    <source>
        <dbReference type="Proteomes" id="UP001595956"/>
    </source>
</evidence>
<evidence type="ECO:0000259" key="8">
    <source>
        <dbReference type="Pfam" id="PF08281"/>
    </source>
</evidence>
<dbReference type="Pfam" id="PF04542">
    <property type="entry name" value="Sigma70_r2"/>
    <property type="match status" value="1"/>
</dbReference>
<dbReference type="SUPFAM" id="SSF88946">
    <property type="entry name" value="Sigma2 domain of RNA polymerase sigma factors"/>
    <property type="match status" value="1"/>
</dbReference>
<evidence type="ECO:0000256" key="3">
    <source>
        <dbReference type="ARBA" id="ARBA00023082"/>
    </source>
</evidence>
<evidence type="ECO:0000259" key="7">
    <source>
        <dbReference type="Pfam" id="PF04542"/>
    </source>
</evidence>
<dbReference type="InterPro" id="IPR013324">
    <property type="entry name" value="RNA_pol_sigma_r3/r4-like"/>
</dbReference>
<dbReference type="CDD" id="cd06171">
    <property type="entry name" value="Sigma70_r4"/>
    <property type="match status" value="1"/>
</dbReference>
<keyword evidence="3" id="KW-0731">Sigma factor</keyword>
<feature type="domain" description="RNA polymerase sigma factor 70 region 4 type 2" evidence="8">
    <location>
        <begin position="88"/>
        <end position="138"/>
    </location>
</feature>
<keyword evidence="5" id="KW-0804">Transcription</keyword>
<evidence type="ECO:0000256" key="6">
    <source>
        <dbReference type="SAM" id="MobiDB-lite"/>
    </source>
</evidence>
<keyword evidence="2" id="KW-0805">Transcription regulation</keyword>
<dbReference type="Gene3D" id="1.10.10.10">
    <property type="entry name" value="Winged helix-like DNA-binding domain superfamily/Winged helix DNA-binding domain"/>
    <property type="match status" value="1"/>
</dbReference>
<evidence type="ECO:0000256" key="1">
    <source>
        <dbReference type="ARBA" id="ARBA00010641"/>
    </source>
</evidence>
<dbReference type="SUPFAM" id="SSF88659">
    <property type="entry name" value="Sigma3 and sigma4 domains of RNA polymerase sigma factors"/>
    <property type="match status" value="1"/>
</dbReference>
<evidence type="ECO:0000313" key="9">
    <source>
        <dbReference type="EMBL" id="MFC5492678.1"/>
    </source>
</evidence>
<dbReference type="InterPro" id="IPR039425">
    <property type="entry name" value="RNA_pol_sigma-70-like"/>
</dbReference>
<evidence type="ECO:0000256" key="5">
    <source>
        <dbReference type="ARBA" id="ARBA00023163"/>
    </source>
</evidence>
<comment type="caution">
    <text evidence="9">The sequence shown here is derived from an EMBL/GenBank/DDBJ whole genome shotgun (WGS) entry which is preliminary data.</text>
</comment>
<dbReference type="RefSeq" id="WP_345172664.1">
    <property type="nucleotide sequence ID" value="NZ_BAABFQ010000003.1"/>
</dbReference>
<protein>
    <submittedName>
        <fullName evidence="9">SigE family RNA polymerase sigma factor</fullName>
    </submittedName>
</protein>
<dbReference type="InterPro" id="IPR013325">
    <property type="entry name" value="RNA_pol_sigma_r2"/>
</dbReference>
<dbReference type="InterPro" id="IPR007627">
    <property type="entry name" value="RNA_pol_sigma70_r2"/>
</dbReference>
<dbReference type="Pfam" id="PF08281">
    <property type="entry name" value="Sigma70_r4_2"/>
    <property type="match status" value="1"/>
</dbReference>
<evidence type="ECO:0000256" key="4">
    <source>
        <dbReference type="ARBA" id="ARBA00023125"/>
    </source>
</evidence>
<dbReference type="PANTHER" id="PTHR43133:SF50">
    <property type="entry name" value="ECF RNA POLYMERASE SIGMA FACTOR SIGM"/>
    <property type="match status" value="1"/>
</dbReference>
<reference evidence="10" key="1">
    <citation type="journal article" date="2019" name="Int. J. Syst. Evol. Microbiol.">
        <title>The Global Catalogue of Microorganisms (GCM) 10K type strain sequencing project: providing services to taxonomists for standard genome sequencing and annotation.</title>
        <authorList>
            <consortium name="The Broad Institute Genomics Platform"/>
            <consortium name="The Broad Institute Genome Sequencing Center for Infectious Disease"/>
            <person name="Wu L."/>
            <person name="Ma J."/>
        </authorList>
    </citation>
    <scope>NUCLEOTIDE SEQUENCE [LARGE SCALE GENOMIC DNA]</scope>
    <source>
        <strain evidence="10">KACC 13778</strain>
    </source>
</reference>
<proteinExistence type="inferred from homology"/>
<dbReference type="PANTHER" id="PTHR43133">
    <property type="entry name" value="RNA POLYMERASE ECF-TYPE SIGMA FACTO"/>
    <property type="match status" value="1"/>
</dbReference>
<feature type="domain" description="RNA polymerase sigma-70 region 2" evidence="7">
    <location>
        <begin position="4"/>
        <end position="63"/>
    </location>
</feature>
<dbReference type="EMBL" id="JBHSMD010000002">
    <property type="protein sequence ID" value="MFC5492678.1"/>
    <property type="molecule type" value="Genomic_DNA"/>
</dbReference>
<organism evidence="9 10">
    <name type="scientific">Nocardioides caricicola</name>
    <dbReference type="NCBI Taxonomy" id="634770"/>
    <lineage>
        <taxon>Bacteria</taxon>
        <taxon>Bacillati</taxon>
        <taxon>Actinomycetota</taxon>
        <taxon>Actinomycetes</taxon>
        <taxon>Propionibacteriales</taxon>
        <taxon>Nocardioidaceae</taxon>
        <taxon>Nocardioides</taxon>
    </lineage>
</organism>
<dbReference type="InterPro" id="IPR014284">
    <property type="entry name" value="RNA_pol_sigma-70_dom"/>
</dbReference>
<sequence>MSRQSALLRYGYVLTGDSSAAQDLVQSAFVEVYRRWRTIDPSGAEAYTRRVMTRQAWRAAKAHRPTTPLESIELASAPAPDVEGAHDVRLAVRRLSPDRRMDIVLRYWLGLTERQTASALGCSVGTVKSRTSRAMSDLRGLLDHPRDHADLPTSRHAEQ</sequence>
<gene>
    <name evidence="9" type="ORF">ACFPKY_06195</name>
</gene>
<feature type="region of interest" description="Disordered" evidence="6">
    <location>
        <begin position="138"/>
        <end position="159"/>
    </location>
</feature>
<accession>A0ABW0MZ06</accession>
<evidence type="ECO:0000256" key="2">
    <source>
        <dbReference type="ARBA" id="ARBA00023015"/>
    </source>
</evidence>